<gene>
    <name evidence="2" type="ORF">PhaeoP63_03833</name>
</gene>
<dbReference type="RefSeq" id="WP_024099138.1">
    <property type="nucleotide sequence ID" value="NZ_CP010589.1"/>
</dbReference>
<keyword evidence="2" id="KW-0614">Plasmid</keyword>
<dbReference type="GeneID" id="31848843"/>
<dbReference type="Proteomes" id="UP000217545">
    <property type="component" value="Plasmid pP63_a"/>
</dbReference>
<proteinExistence type="predicted"/>
<organism evidence="2 3">
    <name type="scientific">Phaeobacter gallaeciensis</name>
    <dbReference type="NCBI Taxonomy" id="60890"/>
    <lineage>
        <taxon>Bacteria</taxon>
        <taxon>Pseudomonadati</taxon>
        <taxon>Pseudomonadota</taxon>
        <taxon>Alphaproteobacteria</taxon>
        <taxon>Rhodobacterales</taxon>
        <taxon>Roseobacteraceae</taxon>
        <taxon>Phaeobacter</taxon>
    </lineage>
</organism>
<accession>A0AAD0EET3</accession>
<evidence type="ECO:0000313" key="3">
    <source>
        <dbReference type="Proteomes" id="UP000217545"/>
    </source>
</evidence>
<dbReference type="AlphaFoldDB" id="A0AAD0EET3"/>
<protein>
    <submittedName>
        <fullName evidence="2">Uncharacterized protein</fullName>
    </submittedName>
</protein>
<feature type="region of interest" description="Disordered" evidence="1">
    <location>
        <begin position="19"/>
        <end position="48"/>
    </location>
</feature>
<reference evidence="2 3" key="1">
    <citation type="journal article" date="2017" name="Front. Microbiol.">
        <title>Phaeobacter piscinae sp. nov., a species of the Roseobacter group and potential aquaculture probiont.</title>
        <authorList>
            <person name="Sonnenschein E.C."/>
            <person name="Phippen C.B.W."/>
            <person name="Nielsen K.F."/>
            <person name="Mateiu R.V."/>
            <person name="Melchiorsen J."/>
            <person name="Gram L."/>
            <person name="Overmann J."/>
            <person name="Freese H.M."/>
        </authorList>
    </citation>
    <scope>NUCLEOTIDE SEQUENCE [LARGE SCALE GENOMIC DNA]</scope>
    <source>
        <strain evidence="2 3">P63</strain>
    </source>
</reference>
<evidence type="ECO:0000256" key="1">
    <source>
        <dbReference type="SAM" id="MobiDB-lite"/>
    </source>
</evidence>
<dbReference type="EMBL" id="CP010785">
    <property type="protein sequence ID" value="ATF07865.1"/>
    <property type="molecule type" value="Genomic_DNA"/>
</dbReference>
<evidence type="ECO:0000313" key="2">
    <source>
        <dbReference type="EMBL" id="ATF07865.1"/>
    </source>
</evidence>
<sequence length="99" mass="9843">MIIGDDDGSSDLAVITIDVDPASSGGGSSGGTPAPVETPMDVSAGDENYAFSNTNYNDTVNGGGNDRIPRNEATIVSAVTTVFPSVSAMTGTSASLIIS</sequence>
<geneLocation type="plasmid" evidence="3">
    <name>pp63_a</name>
</geneLocation>
<name>A0AAD0EET3_9RHOB</name>